<name>A0A9W8YIW0_9PEZI</name>
<feature type="region of interest" description="Disordered" evidence="1">
    <location>
        <begin position="141"/>
        <end position="168"/>
    </location>
</feature>
<evidence type="ECO:0000313" key="4">
    <source>
        <dbReference type="Proteomes" id="UP001140453"/>
    </source>
</evidence>
<evidence type="ECO:0000256" key="2">
    <source>
        <dbReference type="SAM" id="Phobius"/>
    </source>
</evidence>
<accession>A0A9W8YIW0</accession>
<keyword evidence="2" id="KW-1133">Transmembrane helix</keyword>
<keyword evidence="2" id="KW-0472">Membrane</keyword>
<feature type="transmembrane region" description="Helical" evidence="2">
    <location>
        <begin position="56"/>
        <end position="81"/>
    </location>
</feature>
<sequence>MAFNRSCSCLRNRSLSFNIWHFFRTLSNRLDSDFGKQGSYKPLHSLYPYHTILSQVIYLTITSIMKYAAVLAFCTIAVSAIPHKRQLLGLSGLNSLTGLSNSGLNNLGNSNSGSNSANIDVATDGENSIANADVDGDISVNVDISDGKDDDDSKSKAKSKTAKNDEDK</sequence>
<dbReference type="Proteomes" id="UP001140453">
    <property type="component" value="Unassembled WGS sequence"/>
</dbReference>
<dbReference type="AlphaFoldDB" id="A0A9W8YIW0"/>
<evidence type="ECO:0000313" key="3">
    <source>
        <dbReference type="EMBL" id="KAJ4385967.1"/>
    </source>
</evidence>
<proteinExistence type="predicted"/>
<protein>
    <submittedName>
        <fullName evidence="3">Uncharacterized protein</fullName>
    </submittedName>
</protein>
<gene>
    <name evidence="3" type="ORF">N0V93_008858</name>
</gene>
<keyword evidence="2" id="KW-0812">Transmembrane</keyword>
<organism evidence="3 4">
    <name type="scientific">Gnomoniopsis smithogilvyi</name>
    <dbReference type="NCBI Taxonomy" id="1191159"/>
    <lineage>
        <taxon>Eukaryota</taxon>
        <taxon>Fungi</taxon>
        <taxon>Dikarya</taxon>
        <taxon>Ascomycota</taxon>
        <taxon>Pezizomycotina</taxon>
        <taxon>Sordariomycetes</taxon>
        <taxon>Sordariomycetidae</taxon>
        <taxon>Diaporthales</taxon>
        <taxon>Gnomoniaceae</taxon>
        <taxon>Gnomoniopsis</taxon>
    </lineage>
</organism>
<dbReference type="EMBL" id="JAPEVB010000006">
    <property type="protein sequence ID" value="KAJ4385967.1"/>
    <property type="molecule type" value="Genomic_DNA"/>
</dbReference>
<feature type="compositionally biased region" description="Basic and acidic residues" evidence="1">
    <location>
        <begin position="145"/>
        <end position="155"/>
    </location>
</feature>
<evidence type="ECO:0000256" key="1">
    <source>
        <dbReference type="SAM" id="MobiDB-lite"/>
    </source>
</evidence>
<keyword evidence="4" id="KW-1185">Reference proteome</keyword>
<reference evidence="3" key="1">
    <citation type="submission" date="2022-10" db="EMBL/GenBank/DDBJ databases">
        <title>Tapping the CABI collections for fungal endophytes: first genome assemblies for Collariella, Neodidymelliopsis, Ascochyta clinopodiicola, Didymella pomorum, Didymosphaeria variabile, Neocosmospora piperis and Neocucurbitaria cava.</title>
        <authorList>
            <person name="Hill R."/>
        </authorList>
    </citation>
    <scope>NUCLEOTIDE SEQUENCE</scope>
    <source>
        <strain evidence="3">IMI 355082</strain>
    </source>
</reference>
<comment type="caution">
    <text evidence="3">The sequence shown here is derived from an EMBL/GenBank/DDBJ whole genome shotgun (WGS) entry which is preliminary data.</text>
</comment>